<keyword evidence="3" id="KW-1185">Reference proteome</keyword>
<dbReference type="AlphaFoldDB" id="A0A1E7FIX0"/>
<feature type="compositionally biased region" description="Basic and acidic residues" evidence="1">
    <location>
        <begin position="258"/>
        <end position="267"/>
    </location>
</feature>
<organism evidence="2 3">
    <name type="scientific">Fragilariopsis cylindrus CCMP1102</name>
    <dbReference type="NCBI Taxonomy" id="635003"/>
    <lineage>
        <taxon>Eukaryota</taxon>
        <taxon>Sar</taxon>
        <taxon>Stramenopiles</taxon>
        <taxon>Ochrophyta</taxon>
        <taxon>Bacillariophyta</taxon>
        <taxon>Bacillariophyceae</taxon>
        <taxon>Bacillariophycidae</taxon>
        <taxon>Bacillariales</taxon>
        <taxon>Bacillariaceae</taxon>
        <taxon>Fragilariopsis</taxon>
    </lineage>
</organism>
<dbReference type="OrthoDB" id="45879at2759"/>
<dbReference type="Proteomes" id="UP000095751">
    <property type="component" value="Unassembled WGS sequence"/>
</dbReference>
<evidence type="ECO:0000256" key="1">
    <source>
        <dbReference type="SAM" id="MobiDB-lite"/>
    </source>
</evidence>
<feature type="region of interest" description="Disordered" evidence="1">
    <location>
        <begin position="258"/>
        <end position="308"/>
    </location>
</feature>
<accession>A0A1E7FIX0</accession>
<protein>
    <submittedName>
        <fullName evidence="2">Uncharacterized protein</fullName>
    </submittedName>
</protein>
<evidence type="ECO:0000313" key="2">
    <source>
        <dbReference type="EMBL" id="OEU18120.1"/>
    </source>
</evidence>
<feature type="compositionally biased region" description="Polar residues" evidence="1">
    <location>
        <begin position="298"/>
        <end position="307"/>
    </location>
</feature>
<evidence type="ECO:0000313" key="3">
    <source>
        <dbReference type="Proteomes" id="UP000095751"/>
    </source>
</evidence>
<reference evidence="2 3" key="1">
    <citation type="submission" date="2016-09" db="EMBL/GenBank/DDBJ databases">
        <title>Extensive genetic diversity and differential bi-allelic expression allows diatom success in the polar Southern Ocean.</title>
        <authorList>
            <consortium name="DOE Joint Genome Institute"/>
            <person name="Mock T."/>
            <person name="Otillar R.P."/>
            <person name="Strauss J."/>
            <person name="Dupont C."/>
            <person name="Frickenhaus S."/>
            <person name="Maumus F."/>
            <person name="Mcmullan M."/>
            <person name="Sanges R."/>
            <person name="Schmutz J."/>
            <person name="Toseland A."/>
            <person name="Valas R."/>
            <person name="Veluchamy A."/>
            <person name="Ward B.J."/>
            <person name="Allen A."/>
            <person name="Barry K."/>
            <person name="Falciatore A."/>
            <person name="Ferrante M."/>
            <person name="Fortunato A.E."/>
            <person name="Gloeckner G."/>
            <person name="Gruber A."/>
            <person name="Hipkin R."/>
            <person name="Janech M."/>
            <person name="Kroth P."/>
            <person name="Leese F."/>
            <person name="Lindquist E."/>
            <person name="Lyon B.R."/>
            <person name="Martin J."/>
            <person name="Mayer C."/>
            <person name="Parker M."/>
            <person name="Quesneville H."/>
            <person name="Raymond J."/>
            <person name="Uhlig C."/>
            <person name="Valentin K.U."/>
            <person name="Worden A.Z."/>
            <person name="Armbrust E.V."/>
            <person name="Bowler C."/>
            <person name="Green B."/>
            <person name="Moulton V."/>
            <person name="Van Oosterhout C."/>
            <person name="Grigoriev I."/>
        </authorList>
    </citation>
    <scope>NUCLEOTIDE SEQUENCE [LARGE SCALE GENOMIC DNA]</scope>
    <source>
        <strain evidence="2 3">CCMP1102</strain>
    </source>
</reference>
<sequence length="330" mass="37100">MGTSKTISKTKALAMRRKGAGQINFKAKRTGKPVEVLLEQLMQHHLLAESDGDGDGDGDVDESSTTLGPSFCGILQGLDMNDRNTSWRNAWKSLSESKLIAQIKSGGGFYTSGFRLTTKGLEEASTDELKEIMAKNNTISKQPQTNDELHQRIKAKLMNQRGEQIFDLLLKYGSMSRYELAKSLGISDRGAYFSYALQQLKDLGYAENAIRDIDGKNAVNLTGKSFVNGKIETGEKSYSYSKENEVIVKISKMKKDKNAKPMKKEETINEEMESEKEKDESECNSDINNVVKSKRNLEMSNNQQQQKIKVELSEDEIIRCSNKRQRIKVE</sequence>
<dbReference type="EMBL" id="KV784357">
    <property type="protein sequence ID" value="OEU18120.1"/>
    <property type="molecule type" value="Genomic_DNA"/>
</dbReference>
<gene>
    <name evidence="2" type="ORF">FRACYDRAFT_238554</name>
</gene>
<name>A0A1E7FIX0_9STRA</name>
<proteinExistence type="predicted"/>
<dbReference type="InParanoid" id="A0A1E7FIX0"/>
<dbReference type="KEGG" id="fcy:FRACYDRAFT_238554"/>